<gene>
    <name evidence="1" type="ORF">LCGC14_1616740</name>
</gene>
<evidence type="ECO:0000313" key="1">
    <source>
        <dbReference type="EMBL" id="KKM23285.1"/>
    </source>
</evidence>
<dbReference type="AlphaFoldDB" id="A0A0F9L6P5"/>
<dbReference type="InterPro" id="IPR008928">
    <property type="entry name" value="6-hairpin_glycosidase_sf"/>
</dbReference>
<proteinExistence type="predicted"/>
<comment type="caution">
    <text evidence="1">The sequence shown here is derived from an EMBL/GenBank/DDBJ whole genome shotgun (WGS) entry which is preliminary data.</text>
</comment>
<organism evidence="1">
    <name type="scientific">marine sediment metagenome</name>
    <dbReference type="NCBI Taxonomy" id="412755"/>
    <lineage>
        <taxon>unclassified sequences</taxon>
        <taxon>metagenomes</taxon>
        <taxon>ecological metagenomes</taxon>
    </lineage>
</organism>
<accession>A0A0F9L6P5</accession>
<evidence type="ECO:0008006" key="2">
    <source>
        <dbReference type="Google" id="ProtNLM"/>
    </source>
</evidence>
<protein>
    <recommendedName>
        <fullName evidence="2">Linalool dehydratase/isomerase domain-containing protein</fullName>
    </recommendedName>
</protein>
<sequence length="407" mass="44792">MRWMQGCAVVIVCGFSAAAGLAADDRAVPAAGGVKVIADVQARLLRAFEDHLDNPRRYAKLVAKQCRMFPEGDLFPYVLPAIAYANLALGDPKRKDLALKRMGQCIDLAIPGVLRRVRPPGGKLEKLRAFNKNATYLGQLNLALGYYRLIGGDDRYDKMHKRISDVLHTALVERQGRPLESYPQYTWPFDTIPCLVSLALYDRHTGLARSDEIARKHLKWVQDKATDPVTGLPVSRADGRTGKAWGRPRGCDLSLRLALLAHIDRPYATKLYRNYVKHFWIDHGAMAGFAEWPGGKGGRQDADSGPIIMGIGMSATGLGIGAAIAMDDRGRLRRLCAQIPDLKQLMAVALRPAGRGAKAIGGMIPYRKECVTGFLFGDACLFYAVTWHPLGASRVPSRTRHINQGRP</sequence>
<reference evidence="1" key="1">
    <citation type="journal article" date="2015" name="Nature">
        <title>Complex archaea that bridge the gap between prokaryotes and eukaryotes.</title>
        <authorList>
            <person name="Spang A."/>
            <person name="Saw J.H."/>
            <person name="Jorgensen S.L."/>
            <person name="Zaremba-Niedzwiedzka K."/>
            <person name="Martijn J."/>
            <person name="Lind A.E."/>
            <person name="van Eijk R."/>
            <person name="Schleper C."/>
            <person name="Guy L."/>
            <person name="Ettema T.J."/>
        </authorList>
    </citation>
    <scope>NUCLEOTIDE SEQUENCE</scope>
</reference>
<dbReference type="EMBL" id="LAZR01013154">
    <property type="protein sequence ID" value="KKM23285.1"/>
    <property type="molecule type" value="Genomic_DNA"/>
</dbReference>
<dbReference type="SUPFAM" id="SSF48208">
    <property type="entry name" value="Six-hairpin glycosidases"/>
    <property type="match status" value="1"/>
</dbReference>
<dbReference type="GO" id="GO:0005975">
    <property type="term" value="P:carbohydrate metabolic process"/>
    <property type="evidence" value="ECO:0007669"/>
    <property type="project" value="InterPro"/>
</dbReference>
<name>A0A0F9L6P5_9ZZZZ</name>